<feature type="region of interest" description="Disordered" evidence="2">
    <location>
        <begin position="499"/>
        <end position="533"/>
    </location>
</feature>
<dbReference type="EMBL" id="CP092621">
    <property type="protein sequence ID" value="UMM20086.1"/>
    <property type="molecule type" value="Genomic_DNA"/>
</dbReference>
<feature type="compositionally biased region" description="Polar residues" evidence="2">
    <location>
        <begin position="762"/>
        <end position="775"/>
    </location>
</feature>
<feature type="region of interest" description="Disordered" evidence="2">
    <location>
        <begin position="1050"/>
        <end position="1077"/>
    </location>
</feature>
<feature type="region of interest" description="Disordered" evidence="2">
    <location>
        <begin position="1099"/>
        <end position="1118"/>
    </location>
</feature>
<feature type="region of interest" description="Disordered" evidence="2">
    <location>
        <begin position="1004"/>
        <end position="1036"/>
    </location>
</feature>
<protein>
    <recommendedName>
        <fullName evidence="3">C2H2-type domain-containing protein</fullName>
    </recommendedName>
</protein>
<feature type="region of interest" description="Disordered" evidence="2">
    <location>
        <begin position="1161"/>
        <end position="1187"/>
    </location>
</feature>
<dbReference type="Proteomes" id="UP000829354">
    <property type="component" value="Chromosome II"/>
</dbReference>
<feature type="region of interest" description="Disordered" evidence="2">
    <location>
        <begin position="735"/>
        <end position="754"/>
    </location>
</feature>
<organism evidence="4 5">
    <name type="scientific">Caenorhabditis briggsae</name>
    <dbReference type="NCBI Taxonomy" id="6238"/>
    <lineage>
        <taxon>Eukaryota</taxon>
        <taxon>Metazoa</taxon>
        <taxon>Ecdysozoa</taxon>
        <taxon>Nematoda</taxon>
        <taxon>Chromadorea</taxon>
        <taxon>Rhabditida</taxon>
        <taxon>Rhabditina</taxon>
        <taxon>Rhabditomorpha</taxon>
        <taxon>Rhabditoidea</taxon>
        <taxon>Rhabditidae</taxon>
        <taxon>Peloderinae</taxon>
        <taxon>Caenorhabditis</taxon>
    </lineage>
</organism>
<feature type="region of interest" description="Disordered" evidence="2">
    <location>
        <begin position="646"/>
        <end position="675"/>
    </location>
</feature>
<evidence type="ECO:0000256" key="1">
    <source>
        <dbReference type="PROSITE-ProRule" id="PRU00042"/>
    </source>
</evidence>
<dbReference type="PROSITE" id="PS50157">
    <property type="entry name" value="ZINC_FINGER_C2H2_2"/>
    <property type="match status" value="1"/>
</dbReference>
<reference evidence="4 5" key="1">
    <citation type="submission" date="2022-04" db="EMBL/GenBank/DDBJ databases">
        <title>Chromosome-level reference genomes for two strains of Caenorhabditis briggsae: an improved platform for comparative genomics.</title>
        <authorList>
            <person name="Stevens L."/>
            <person name="Andersen E."/>
        </authorList>
    </citation>
    <scope>NUCLEOTIDE SEQUENCE [LARGE SCALE GENOMIC DNA]</scope>
    <source>
        <strain evidence="4">VX34</strain>
        <tissue evidence="4">Whole-organism</tissue>
    </source>
</reference>
<feature type="compositionally biased region" description="Basic and acidic residues" evidence="2">
    <location>
        <begin position="1264"/>
        <end position="1286"/>
    </location>
</feature>
<proteinExistence type="predicted"/>
<accession>A0AAE9J860</accession>
<dbReference type="PANTHER" id="PTHR33206:SF1">
    <property type="entry name" value="DNA-DIRECTED DNA POLYMERASE"/>
    <property type="match status" value="1"/>
</dbReference>
<keyword evidence="1" id="KW-0863">Zinc-finger</keyword>
<evidence type="ECO:0000313" key="4">
    <source>
        <dbReference type="EMBL" id="UMM20086.1"/>
    </source>
</evidence>
<feature type="compositionally biased region" description="Polar residues" evidence="2">
    <location>
        <begin position="937"/>
        <end position="948"/>
    </location>
</feature>
<feature type="region of interest" description="Disordered" evidence="2">
    <location>
        <begin position="1210"/>
        <end position="1286"/>
    </location>
</feature>
<feature type="compositionally biased region" description="Basic and acidic residues" evidence="2">
    <location>
        <begin position="1100"/>
        <end position="1118"/>
    </location>
</feature>
<keyword evidence="1" id="KW-0862">Zinc</keyword>
<feature type="compositionally biased region" description="Basic residues" evidence="2">
    <location>
        <begin position="781"/>
        <end position="792"/>
    </location>
</feature>
<feature type="compositionally biased region" description="Acidic residues" evidence="2">
    <location>
        <begin position="1234"/>
        <end position="1244"/>
    </location>
</feature>
<gene>
    <name evidence="4" type="ORF">L5515_015446</name>
</gene>
<feature type="region of interest" description="Disordered" evidence="2">
    <location>
        <begin position="762"/>
        <end position="796"/>
    </location>
</feature>
<feature type="compositionally biased region" description="Basic and acidic residues" evidence="2">
    <location>
        <begin position="615"/>
        <end position="629"/>
    </location>
</feature>
<evidence type="ECO:0000313" key="5">
    <source>
        <dbReference type="Proteomes" id="UP000829354"/>
    </source>
</evidence>
<evidence type="ECO:0000256" key="2">
    <source>
        <dbReference type="SAM" id="MobiDB-lite"/>
    </source>
</evidence>
<feature type="region of interest" description="Disordered" evidence="2">
    <location>
        <begin position="929"/>
        <end position="955"/>
    </location>
</feature>
<sequence length="1286" mass="150003">MTKAELINFLQASTTPNVVEKTRQANGKYFKVNETEFEQDAEKLVMEERKKFSETKNIGVYAMAVKITRLDFPIGAPINLPQYILDSTSIISLQNVDNNMCFWYCIAVAVADEECRKDRASRKAKQLFKNFYGAEKRVTNYVGFDYVNELDKYEKFNEKYAINIVSYYEDGTISYVRKSSYNASRKPIYLNLYLNHFSYITDLSKLFSIFMCQRCGSKFRDNFNLDRHRETCTLTQEDTFDKYPTLWKKDRNLIVELADIYDVEVDFKYDFMITFDMESRMQKMNDKVSDKLTYTMKHIPTSVAIATNVPGFEDDKFILNEDPNELVKEMFKWFDDVASKASQLIHKAMLRFEKDHPMIWLFGEENKNAFYKLKKNITGGASIVFHRYHEVNKTEITRAHYNGTEWTYPEKEEYNGVYEVTKRSKKVKQNMALQIACSVYDDSKLNMLKFYYDCVDKYVDRSDFQYIEMDTDSAYMAITGNTLEDLIKPELKEEFERDKSLCGYGSTQPNQRKRGAENQTRGQGRKRQLIQSTHSFDRVQKTHEAHKIYHHHNLFKPRKDPVLDSNNPVFEDWPVPHGVELPPGSAPGIKMPVRAPTPIKQVILDETDHSGSVVVERRDRSEEREKEAEEVVQGNVVPHSTVVAVPQEPHQQDGTEMEGGESEGEEEQEGADAQNWQRMLQSSQGQYPFAPQLPPLFPQQPIHPQMPFPHWPQYPIIPQHQQILANRIPHFSGATPHASNFPPNGPQFGGFVGFPGSGTHFGNLNIPGSASTPQASSSMKMPKRPTPKRKTKTKGDLEKELAELKQSSDQKLAVAQAEITKLRSGLFNNANALQNENIQKDALILQLQEKVRQSEEVIKKAVEEKNEAEEWKGVLATSLTKTTEALKKMTTEKVEENKEMDQLRGELDAEKKKTEAALTLLREERKQRAAEEKKNLENQNAWRTQMKNFNEDKDRNEKELKEALLMFQEKNIEQVREIEDFKKAKQMFENEIKQLKEEKKTFELEREAEKKKHMDSYDRMNEEWQTKTTGLDEKQRKKLEEITSEYQSVLEEQKKENEDIKKERDEHKKNKVRLKAAKKKMEEEKRILEVTVMDQVNENKNLEMDRDAEKRNNKDLMDAHSKKLEDLVREHQTVLEDQEKKKVGLENERDELKKLNVKVEVEKKKLEEEKDKLEGKVRDHENEKKKKLEMELEKLSAELAEKNARRLQLVAEIQKQNEKEESEDTNTSNKPGSQEEDQKEDPQEDGEKGAPSTSTKLNKRTWRRRGELREVTEPPVRRKQAKVDYR</sequence>
<feature type="domain" description="C2H2-type" evidence="3">
    <location>
        <begin position="210"/>
        <end position="239"/>
    </location>
</feature>
<feature type="compositionally biased region" description="Acidic residues" evidence="2">
    <location>
        <begin position="655"/>
        <end position="670"/>
    </location>
</feature>
<name>A0AAE9J860_CAEBR</name>
<feature type="region of interest" description="Disordered" evidence="2">
    <location>
        <begin position="613"/>
        <end position="632"/>
    </location>
</feature>
<dbReference type="PANTHER" id="PTHR33206">
    <property type="entry name" value="PROTEIN CBG10425"/>
    <property type="match status" value="1"/>
</dbReference>
<evidence type="ECO:0000259" key="3">
    <source>
        <dbReference type="PROSITE" id="PS50157"/>
    </source>
</evidence>
<keyword evidence="5" id="KW-1185">Reference proteome</keyword>
<dbReference type="InterPro" id="IPR013087">
    <property type="entry name" value="Znf_C2H2_type"/>
</dbReference>
<dbReference type="GO" id="GO:0008270">
    <property type="term" value="F:zinc ion binding"/>
    <property type="evidence" value="ECO:0007669"/>
    <property type="project" value="UniProtKB-KW"/>
</dbReference>
<keyword evidence="1" id="KW-0479">Metal-binding</keyword>
<feature type="compositionally biased region" description="Basic and acidic residues" evidence="2">
    <location>
        <begin position="1051"/>
        <end position="1068"/>
    </location>
</feature>